<evidence type="ECO:0000259" key="1">
    <source>
        <dbReference type="PROSITE" id="PS50404"/>
    </source>
</evidence>
<comment type="caution">
    <text evidence="3">The sequence shown here is derived from an EMBL/GenBank/DDBJ whole genome shotgun (WGS) entry which is preliminary data.</text>
</comment>
<evidence type="ECO:0000313" key="4">
    <source>
        <dbReference type="Proteomes" id="UP000735302"/>
    </source>
</evidence>
<proteinExistence type="predicted"/>
<dbReference type="InterPro" id="IPR040079">
    <property type="entry name" value="Glutathione_S-Trfase"/>
</dbReference>
<evidence type="ECO:0000313" key="3">
    <source>
        <dbReference type="EMBL" id="GFN76164.1"/>
    </source>
</evidence>
<dbReference type="CDD" id="cd03039">
    <property type="entry name" value="GST_N_Sigma_like"/>
    <property type="match status" value="1"/>
</dbReference>
<accession>A0AAV3Y0F3</accession>
<dbReference type="InterPro" id="IPR036249">
    <property type="entry name" value="Thioredoxin-like_sf"/>
</dbReference>
<dbReference type="SFLD" id="SFLDG01205">
    <property type="entry name" value="AMPS.1"/>
    <property type="match status" value="1"/>
</dbReference>
<dbReference type="SFLD" id="SFLDG00363">
    <property type="entry name" value="AMPS_(cytGST):_Alpha-__Mu-__Pi"/>
    <property type="match status" value="1"/>
</dbReference>
<dbReference type="InterPro" id="IPR050213">
    <property type="entry name" value="GST_superfamily"/>
</dbReference>
<organism evidence="3 4">
    <name type="scientific">Plakobranchus ocellatus</name>
    <dbReference type="NCBI Taxonomy" id="259542"/>
    <lineage>
        <taxon>Eukaryota</taxon>
        <taxon>Metazoa</taxon>
        <taxon>Spiralia</taxon>
        <taxon>Lophotrochozoa</taxon>
        <taxon>Mollusca</taxon>
        <taxon>Gastropoda</taxon>
        <taxon>Heterobranchia</taxon>
        <taxon>Euthyneura</taxon>
        <taxon>Panpulmonata</taxon>
        <taxon>Sacoglossa</taxon>
        <taxon>Placobranchoidea</taxon>
        <taxon>Plakobranchidae</taxon>
        <taxon>Plakobranchus</taxon>
    </lineage>
</organism>
<sequence>MSPSKSSSKYKLYYFAARGRAEVTRLIFKAASIPFVDETFSKDQWPGLKSTMPTQTVPVLEMGGEKYPDSGAIVRWAARKFGLSGKTDGDQLRVEEALAGAEEVRSLFLSWFFGTDPQSKGELEEQLKQKATKFLGRWEALVKETRASQRVYTYMVGTSLTAADLAMLDILEQLSSVHSIDLNAFPKLLNNKATVSSLKPIKQYLETRAHYPF</sequence>
<dbReference type="PANTHER" id="PTHR11571">
    <property type="entry name" value="GLUTATHIONE S-TRANSFERASE"/>
    <property type="match status" value="1"/>
</dbReference>
<dbReference type="GO" id="GO:0006749">
    <property type="term" value="P:glutathione metabolic process"/>
    <property type="evidence" value="ECO:0007669"/>
    <property type="project" value="TreeGrafter"/>
</dbReference>
<dbReference type="InterPro" id="IPR004045">
    <property type="entry name" value="Glutathione_S-Trfase_N"/>
</dbReference>
<keyword evidence="4" id="KW-1185">Reference proteome</keyword>
<evidence type="ECO:0000259" key="2">
    <source>
        <dbReference type="PROSITE" id="PS50405"/>
    </source>
</evidence>
<dbReference type="PROSITE" id="PS50404">
    <property type="entry name" value="GST_NTER"/>
    <property type="match status" value="1"/>
</dbReference>
<dbReference type="Gene3D" id="1.20.1050.10">
    <property type="match status" value="1"/>
</dbReference>
<dbReference type="EMBL" id="BLXT01000368">
    <property type="protein sequence ID" value="GFN76164.1"/>
    <property type="molecule type" value="Genomic_DNA"/>
</dbReference>
<dbReference type="Proteomes" id="UP000735302">
    <property type="component" value="Unassembled WGS sequence"/>
</dbReference>
<dbReference type="Pfam" id="PF14497">
    <property type="entry name" value="GST_C_3"/>
    <property type="match status" value="1"/>
</dbReference>
<dbReference type="SUPFAM" id="SSF47616">
    <property type="entry name" value="GST C-terminal domain-like"/>
    <property type="match status" value="1"/>
</dbReference>
<dbReference type="InterPro" id="IPR010987">
    <property type="entry name" value="Glutathione-S-Trfase_C-like"/>
</dbReference>
<dbReference type="InterPro" id="IPR036282">
    <property type="entry name" value="Glutathione-S-Trfase_C_sf"/>
</dbReference>
<feature type="domain" description="GST C-terminal" evidence="2">
    <location>
        <begin position="87"/>
        <end position="213"/>
    </location>
</feature>
<dbReference type="SUPFAM" id="SSF52833">
    <property type="entry name" value="Thioredoxin-like"/>
    <property type="match status" value="1"/>
</dbReference>
<dbReference type="GO" id="GO:0004364">
    <property type="term" value="F:glutathione transferase activity"/>
    <property type="evidence" value="ECO:0007669"/>
    <property type="project" value="TreeGrafter"/>
</dbReference>
<name>A0AAV3Y0F3_9GAST</name>
<feature type="domain" description="GST N-terminal" evidence="1">
    <location>
        <begin position="8"/>
        <end position="85"/>
    </location>
</feature>
<reference evidence="3 4" key="1">
    <citation type="journal article" date="2021" name="Elife">
        <title>Chloroplast acquisition without the gene transfer in kleptoplastic sea slugs, Plakobranchus ocellatus.</title>
        <authorList>
            <person name="Maeda T."/>
            <person name="Takahashi S."/>
            <person name="Yoshida T."/>
            <person name="Shimamura S."/>
            <person name="Takaki Y."/>
            <person name="Nagai Y."/>
            <person name="Toyoda A."/>
            <person name="Suzuki Y."/>
            <person name="Arimoto A."/>
            <person name="Ishii H."/>
            <person name="Satoh N."/>
            <person name="Nishiyama T."/>
            <person name="Hasebe M."/>
            <person name="Maruyama T."/>
            <person name="Minagawa J."/>
            <person name="Obokata J."/>
            <person name="Shigenobu S."/>
        </authorList>
    </citation>
    <scope>NUCLEOTIDE SEQUENCE [LARGE SCALE GENOMIC DNA]</scope>
</reference>
<dbReference type="SFLD" id="SFLDS00019">
    <property type="entry name" value="Glutathione_Transferase_(cytos"/>
    <property type="match status" value="1"/>
</dbReference>
<dbReference type="AlphaFoldDB" id="A0AAV3Y0F3"/>
<dbReference type="Gene3D" id="3.40.30.10">
    <property type="entry name" value="Glutaredoxin"/>
    <property type="match status" value="1"/>
</dbReference>
<dbReference type="InterPro" id="IPR004046">
    <property type="entry name" value="GST_C"/>
</dbReference>
<dbReference type="Pfam" id="PF13417">
    <property type="entry name" value="GST_N_3"/>
    <property type="match status" value="1"/>
</dbReference>
<dbReference type="PROSITE" id="PS50405">
    <property type="entry name" value="GST_CTER"/>
    <property type="match status" value="1"/>
</dbReference>
<gene>
    <name evidence="3" type="ORF">PoB_000267000</name>
</gene>
<dbReference type="PANTHER" id="PTHR11571:SF150">
    <property type="entry name" value="GLUTATHIONE S-TRANSFERASE"/>
    <property type="match status" value="1"/>
</dbReference>
<protein>
    <submittedName>
        <fullName evidence="3">Glutathione s-transferase</fullName>
    </submittedName>
</protein>